<sequence length="155" mass="17957">MPEEYGYILQVGDKAPDFTVTLDDGKEISLSDLKGKVVMLQFTASWCPVCRREMPHIESQIWNKLKDNSDFFLMGVDRDEPMKVVQKFKKDMKVTYPIALDPNADVFGLFSIKKSGVTRNVVIDKDGRIAFMTRLYKKEEFDNMIKVIDYLLCRD</sequence>
<keyword evidence="2" id="KW-1185">Reference proteome</keyword>
<evidence type="ECO:0000313" key="2">
    <source>
        <dbReference type="Proteomes" id="UP000826212"/>
    </source>
</evidence>
<dbReference type="EMBL" id="CP081303">
    <property type="protein sequence ID" value="QZE16008.1"/>
    <property type="molecule type" value="Genomic_DNA"/>
</dbReference>
<proteinExistence type="predicted"/>
<organism evidence="1 2">
    <name type="scientific">Halosquirtibacter laminarini</name>
    <dbReference type="NCBI Taxonomy" id="3374600"/>
    <lineage>
        <taxon>Bacteria</taxon>
        <taxon>Pseudomonadati</taxon>
        <taxon>Bacteroidota</taxon>
        <taxon>Bacteroidia</taxon>
        <taxon>Marinilabiliales</taxon>
        <taxon>Prolixibacteraceae</taxon>
        <taxon>Halosquirtibacter</taxon>
    </lineage>
</organism>
<evidence type="ECO:0000313" key="1">
    <source>
        <dbReference type="EMBL" id="QZE16008.1"/>
    </source>
</evidence>
<name>A0AC61NJT2_9BACT</name>
<gene>
    <name evidence="1" type="ORF">K4L44_13565</name>
</gene>
<reference evidence="1" key="1">
    <citation type="submission" date="2021-08" db="EMBL/GenBank/DDBJ databases">
        <title>Novel anaerobic bacterium isolated from sea squirt in East Sea, Republic of Korea.</title>
        <authorList>
            <person name="Nguyen T.H."/>
            <person name="Li Z."/>
            <person name="Lee Y.-J."/>
            <person name="Ko J."/>
            <person name="Kim S.-G."/>
        </authorList>
    </citation>
    <scope>NUCLEOTIDE SEQUENCE</scope>
    <source>
        <strain evidence="1">KCTC 25031</strain>
    </source>
</reference>
<dbReference type="Proteomes" id="UP000826212">
    <property type="component" value="Chromosome"/>
</dbReference>
<accession>A0AC61NJT2</accession>
<protein>
    <submittedName>
        <fullName evidence="1">TlpA family protein disulfide reductase</fullName>
    </submittedName>
</protein>